<dbReference type="Proteomes" id="UP000605992">
    <property type="component" value="Unassembled WGS sequence"/>
</dbReference>
<gene>
    <name evidence="1" type="ORF">Pth03_10720</name>
</gene>
<accession>A0A8J3XXA1</accession>
<keyword evidence="2" id="KW-1185">Reference proteome</keyword>
<comment type="caution">
    <text evidence="1">The sequence shown here is derived from an EMBL/GenBank/DDBJ whole genome shotgun (WGS) entry which is preliminary data.</text>
</comment>
<sequence>MHAAVDAVEAAIAARKTSLLEAAYRDLSSIPKSELAGHSAEIAPRLAGLLSEMPEWHAAVYAVLVGALVEWNADAAACAPHILRGLQESLERALEFARLWRERFGDDEDLPDPAEMPSEELQAELGPDYGTVWHALYFGWLTLHRWEMAAVAVLADPGVRRTLANRSELVELTERIEPDYGDLQCVQRALLLLDEEPLLVLDRASRRGFRMRMSGISGNYQLQTLLAGVLIGGGHLPGEAPSPEAVAMCGDAKIDMDNLDALPHALECFNFAEPSGRWIWSATTPSRIPVVDGIRQLVLDPPVFRHHYQAVRFLPRVPGRLVIEAVLEPDETAPYFAKVQELMSWEEAGRLAADGY</sequence>
<name>A0A8J3XXA1_9ACTN</name>
<organism evidence="1 2">
    <name type="scientific">Planotetraspora thailandica</name>
    <dbReference type="NCBI Taxonomy" id="487172"/>
    <lineage>
        <taxon>Bacteria</taxon>
        <taxon>Bacillati</taxon>
        <taxon>Actinomycetota</taxon>
        <taxon>Actinomycetes</taxon>
        <taxon>Streptosporangiales</taxon>
        <taxon>Streptosporangiaceae</taxon>
        <taxon>Planotetraspora</taxon>
    </lineage>
</organism>
<proteinExistence type="predicted"/>
<evidence type="ECO:0000313" key="1">
    <source>
        <dbReference type="EMBL" id="GII52683.1"/>
    </source>
</evidence>
<dbReference type="EMBL" id="BOOR01000007">
    <property type="protein sequence ID" value="GII52683.1"/>
    <property type="molecule type" value="Genomic_DNA"/>
</dbReference>
<reference evidence="1" key="1">
    <citation type="submission" date="2021-01" db="EMBL/GenBank/DDBJ databases">
        <title>Whole genome shotgun sequence of Planotetraspora thailandica NBRC 104271.</title>
        <authorList>
            <person name="Komaki H."/>
            <person name="Tamura T."/>
        </authorList>
    </citation>
    <scope>NUCLEOTIDE SEQUENCE</scope>
    <source>
        <strain evidence="1">NBRC 104271</strain>
    </source>
</reference>
<dbReference type="AlphaFoldDB" id="A0A8J3XXA1"/>
<protein>
    <submittedName>
        <fullName evidence="1">Uncharacterized protein</fullName>
    </submittedName>
</protein>
<evidence type="ECO:0000313" key="2">
    <source>
        <dbReference type="Proteomes" id="UP000605992"/>
    </source>
</evidence>